<evidence type="ECO:0000313" key="1">
    <source>
        <dbReference type="EMBL" id="RQM28392.1"/>
    </source>
</evidence>
<gene>
    <name evidence="1" type="ORF">B5M09_012372</name>
</gene>
<accession>A0A425DGG0</accession>
<comment type="caution">
    <text evidence="1">The sequence shown here is derived from an EMBL/GenBank/DDBJ whole genome shotgun (WGS) entry which is preliminary data.</text>
</comment>
<protein>
    <submittedName>
        <fullName evidence="1">Uncharacterized protein</fullName>
    </submittedName>
</protein>
<dbReference type="Proteomes" id="UP000284702">
    <property type="component" value="Unassembled WGS sequence"/>
</dbReference>
<dbReference type="EMBL" id="MZMZ02001778">
    <property type="protein sequence ID" value="RQM28392.1"/>
    <property type="molecule type" value="Genomic_DNA"/>
</dbReference>
<sequence length="74" mass="8067">MKLYQSLLVGATAVYALRTFSAKVLVDTKTSQCELIESVHLTQLHRAIQSTTDTLGLDTLVVLGGPYGHMHPKV</sequence>
<name>A0A425DGG0_APHAT</name>
<dbReference type="AlphaFoldDB" id="A0A425DGG0"/>
<organism evidence="1 2">
    <name type="scientific">Aphanomyces astaci</name>
    <name type="common">Crayfish plague agent</name>
    <dbReference type="NCBI Taxonomy" id="112090"/>
    <lineage>
        <taxon>Eukaryota</taxon>
        <taxon>Sar</taxon>
        <taxon>Stramenopiles</taxon>
        <taxon>Oomycota</taxon>
        <taxon>Saprolegniomycetes</taxon>
        <taxon>Saprolegniales</taxon>
        <taxon>Verrucalvaceae</taxon>
        <taxon>Aphanomyces</taxon>
    </lineage>
</organism>
<evidence type="ECO:0000313" key="2">
    <source>
        <dbReference type="Proteomes" id="UP000284702"/>
    </source>
</evidence>
<reference evidence="1" key="1">
    <citation type="submission" date="2018-07" db="EMBL/GenBank/DDBJ databases">
        <title>Annotation of Aphanomyces astaci genome assembly.</title>
        <authorList>
            <person name="Studholme D.J."/>
        </authorList>
    </citation>
    <scope>NUCLEOTIDE SEQUENCE [LARGE SCALE GENOMIC DNA]</scope>
    <source>
        <strain evidence="1">Pc</strain>
    </source>
</reference>
<keyword evidence="2" id="KW-1185">Reference proteome</keyword>
<proteinExistence type="predicted"/>